<name>A0A4R2JHR5_9PSEU</name>
<gene>
    <name evidence="1" type="ORF">EV192_104252</name>
</gene>
<sequence length="114" mass="12761">MSKQARDLADDPAVIDRLVYEATDDWLGFFVIYGILRKASGGTMGLPQFADTAMPVLRKLMTEHGIRPGELTGKPPEFVPWTTGTEESLARIEREIRALDHEPLSDEIAWFSAE</sequence>
<dbReference type="RefSeq" id="WP_132117290.1">
    <property type="nucleotide sequence ID" value="NZ_SLWS01000004.1"/>
</dbReference>
<proteinExistence type="predicted"/>
<organism evidence="1 2">
    <name type="scientific">Actinocrispum wychmicini</name>
    <dbReference type="NCBI Taxonomy" id="1213861"/>
    <lineage>
        <taxon>Bacteria</taxon>
        <taxon>Bacillati</taxon>
        <taxon>Actinomycetota</taxon>
        <taxon>Actinomycetes</taxon>
        <taxon>Pseudonocardiales</taxon>
        <taxon>Pseudonocardiaceae</taxon>
        <taxon>Actinocrispum</taxon>
    </lineage>
</organism>
<accession>A0A4R2JHR5</accession>
<dbReference type="Proteomes" id="UP000295680">
    <property type="component" value="Unassembled WGS sequence"/>
</dbReference>
<evidence type="ECO:0000313" key="2">
    <source>
        <dbReference type="Proteomes" id="UP000295680"/>
    </source>
</evidence>
<evidence type="ECO:0000313" key="1">
    <source>
        <dbReference type="EMBL" id="TCO59411.1"/>
    </source>
</evidence>
<dbReference type="EMBL" id="SLWS01000004">
    <property type="protein sequence ID" value="TCO59411.1"/>
    <property type="molecule type" value="Genomic_DNA"/>
</dbReference>
<dbReference type="OrthoDB" id="4235802at2"/>
<keyword evidence="2" id="KW-1185">Reference proteome</keyword>
<comment type="caution">
    <text evidence="1">The sequence shown here is derived from an EMBL/GenBank/DDBJ whole genome shotgun (WGS) entry which is preliminary data.</text>
</comment>
<protein>
    <submittedName>
        <fullName evidence="1">Uncharacterized protein</fullName>
    </submittedName>
</protein>
<reference evidence="1 2" key="1">
    <citation type="submission" date="2019-03" db="EMBL/GenBank/DDBJ databases">
        <title>Genomic Encyclopedia of Type Strains, Phase IV (KMG-IV): sequencing the most valuable type-strain genomes for metagenomic binning, comparative biology and taxonomic classification.</title>
        <authorList>
            <person name="Goeker M."/>
        </authorList>
    </citation>
    <scope>NUCLEOTIDE SEQUENCE [LARGE SCALE GENOMIC DNA]</scope>
    <source>
        <strain evidence="1 2">DSM 45934</strain>
    </source>
</reference>
<dbReference type="AlphaFoldDB" id="A0A4R2JHR5"/>